<reference evidence="2 3" key="1">
    <citation type="submission" date="2018-05" db="EMBL/GenBank/DDBJ databases">
        <title>Complete genome sequence of the Type Strain of Streptomyces spongiicola HNM0071, the producer of staurosporine.</title>
        <authorList>
            <person name="Zhou S."/>
            <person name="Huang X."/>
        </authorList>
    </citation>
    <scope>NUCLEOTIDE SEQUENCE [LARGE SCALE GENOMIC DNA]</scope>
    <source>
        <strain evidence="2 3">HNM0071</strain>
    </source>
</reference>
<dbReference type="Proteomes" id="UP000245051">
    <property type="component" value="Chromosome"/>
</dbReference>
<evidence type="ECO:0000256" key="1">
    <source>
        <dbReference type="SAM" id="MobiDB-lite"/>
    </source>
</evidence>
<keyword evidence="3" id="KW-1185">Reference proteome</keyword>
<dbReference type="EMBL" id="CP029254">
    <property type="protein sequence ID" value="AWK12106.1"/>
    <property type="molecule type" value="Genomic_DNA"/>
</dbReference>
<gene>
    <name evidence="2" type="ORF">DDQ41_27905</name>
</gene>
<protein>
    <recommendedName>
        <fullName evidence="4">Tn3 transposase DDE domain-containing protein</fullName>
    </recommendedName>
</protein>
<evidence type="ECO:0000313" key="3">
    <source>
        <dbReference type="Proteomes" id="UP000245051"/>
    </source>
</evidence>
<accession>A0ABN5KUG5</accession>
<evidence type="ECO:0000313" key="2">
    <source>
        <dbReference type="EMBL" id="AWK12106.1"/>
    </source>
</evidence>
<proteinExistence type="predicted"/>
<sequence length="131" mass="14883">MPVRRSIDWARIERDSGTRLPTDFVELSEAYAPLSARRPDLARTAEPVAGHGPGRERGHGKTRAFRQHESYLSRGLCPRPMRTLGYLRSSSRSTRGKRALATVQHPSRPSRLNERSLPIQPERFRSCSHIV</sequence>
<evidence type="ECO:0008006" key="4">
    <source>
        <dbReference type="Google" id="ProtNLM"/>
    </source>
</evidence>
<name>A0ABN5KUG5_9ACTN</name>
<organism evidence="2 3">
    <name type="scientific">Streptomyces spongiicola</name>
    <dbReference type="NCBI Taxonomy" id="1690221"/>
    <lineage>
        <taxon>Bacteria</taxon>
        <taxon>Bacillati</taxon>
        <taxon>Actinomycetota</taxon>
        <taxon>Actinomycetes</taxon>
        <taxon>Kitasatosporales</taxon>
        <taxon>Streptomycetaceae</taxon>
        <taxon>Streptomyces</taxon>
    </lineage>
</organism>
<feature type="region of interest" description="Disordered" evidence="1">
    <location>
        <begin position="38"/>
        <end position="64"/>
    </location>
</feature>
<feature type="region of interest" description="Disordered" evidence="1">
    <location>
        <begin position="88"/>
        <end position="114"/>
    </location>
</feature>